<protein>
    <submittedName>
        <fullName evidence="1">Uncharacterized protein</fullName>
    </submittedName>
</protein>
<feature type="non-terminal residue" evidence="1">
    <location>
        <position position="112"/>
    </location>
</feature>
<gene>
    <name evidence="1" type="ORF">EGM_02617</name>
</gene>
<feature type="non-terminal residue" evidence="1">
    <location>
        <position position="1"/>
    </location>
</feature>
<organism>
    <name type="scientific">Macaca fascicularis</name>
    <name type="common">Crab-eating macaque</name>
    <name type="synonym">Cynomolgus monkey</name>
    <dbReference type="NCBI Taxonomy" id="9541"/>
    <lineage>
        <taxon>Eukaryota</taxon>
        <taxon>Metazoa</taxon>
        <taxon>Chordata</taxon>
        <taxon>Craniata</taxon>
        <taxon>Vertebrata</taxon>
        <taxon>Euteleostomi</taxon>
        <taxon>Mammalia</taxon>
        <taxon>Eutheria</taxon>
        <taxon>Euarchontoglires</taxon>
        <taxon>Primates</taxon>
        <taxon>Haplorrhini</taxon>
        <taxon>Catarrhini</taxon>
        <taxon>Cercopithecidae</taxon>
        <taxon>Cercopithecinae</taxon>
        <taxon>Macaca</taxon>
    </lineage>
</organism>
<proteinExistence type="predicted"/>
<dbReference type="EMBL" id="CM001285">
    <property type="protein sequence ID" value="EHH65781.1"/>
    <property type="molecule type" value="Genomic_DNA"/>
</dbReference>
<dbReference type="AlphaFoldDB" id="G7PF97"/>
<name>G7PF97_MACFA</name>
<sequence>LDPPFAVNRFSADSQVPFCACSHVHFPVVAVTGKARGTQDTNGQVKSLGKVLPILSDAPTSDAPEVVGNEEEVVGCVTIQGHIHCEKENKLLSKWTEANPMSLLYFQGPNIS</sequence>
<dbReference type="Proteomes" id="UP000009130">
    <property type="component" value="Chromosome 10"/>
</dbReference>
<accession>G7PF97</accession>
<evidence type="ECO:0000313" key="1">
    <source>
        <dbReference type="EMBL" id="EHH65781.1"/>
    </source>
</evidence>
<reference evidence="1" key="1">
    <citation type="journal article" date="2011" name="Nat. Biotechnol.">
        <title>Genome sequencing and comparison of two nonhuman primate animal models, the cynomolgus and Chinese rhesus macaques.</title>
        <authorList>
            <person name="Yan G."/>
            <person name="Zhang G."/>
            <person name="Fang X."/>
            <person name="Zhang Y."/>
            <person name="Li C."/>
            <person name="Ling F."/>
            <person name="Cooper D.N."/>
            <person name="Li Q."/>
            <person name="Li Y."/>
            <person name="van Gool A.J."/>
            <person name="Du H."/>
            <person name="Chen J."/>
            <person name="Chen R."/>
            <person name="Zhang P."/>
            <person name="Huang Z."/>
            <person name="Thompson J.R."/>
            <person name="Meng Y."/>
            <person name="Bai Y."/>
            <person name="Wang J."/>
            <person name="Zhuo M."/>
            <person name="Wang T."/>
            <person name="Huang Y."/>
            <person name="Wei L."/>
            <person name="Li J."/>
            <person name="Wang Z."/>
            <person name="Hu H."/>
            <person name="Yang P."/>
            <person name="Le L."/>
            <person name="Stenson P.D."/>
            <person name="Li B."/>
            <person name="Liu X."/>
            <person name="Ball E.V."/>
            <person name="An N."/>
            <person name="Huang Q."/>
            <person name="Zhang Y."/>
            <person name="Fan W."/>
            <person name="Zhang X."/>
            <person name="Li Y."/>
            <person name="Wang W."/>
            <person name="Katze M.G."/>
            <person name="Su B."/>
            <person name="Nielsen R."/>
            <person name="Yang H."/>
            <person name="Wang J."/>
            <person name="Wang X."/>
            <person name="Wang J."/>
        </authorList>
    </citation>
    <scope>NUCLEOTIDE SEQUENCE [LARGE SCALE GENOMIC DNA]</scope>
    <source>
        <strain evidence="1">CE-4</strain>
    </source>
</reference>